<name>A0A8H6C8B5_9LECA</name>
<reference evidence="2 3" key="1">
    <citation type="journal article" date="2020" name="Genomics">
        <title>Complete, high-quality genomes from long-read metagenomic sequencing of two wolf lichen thalli reveals enigmatic genome architecture.</title>
        <authorList>
            <person name="McKenzie S.K."/>
            <person name="Walston R.F."/>
            <person name="Allen J.L."/>
        </authorList>
    </citation>
    <scope>NUCLEOTIDE SEQUENCE [LARGE SCALE GENOMIC DNA]</scope>
    <source>
        <strain evidence="2">WasteWater1</strain>
    </source>
</reference>
<comment type="caution">
    <text evidence="2">The sequence shown here is derived from an EMBL/GenBank/DDBJ whole genome shotgun (WGS) entry which is preliminary data.</text>
</comment>
<dbReference type="PANTHER" id="PTHR10622:SF10">
    <property type="entry name" value="HET DOMAIN-CONTAINING PROTEIN"/>
    <property type="match status" value="1"/>
</dbReference>
<dbReference type="GeneID" id="59334225"/>
<feature type="domain" description="DUF8212" evidence="1">
    <location>
        <begin position="94"/>
        <end position="196"/>
    </location>
</feature>
<keyword evidence="3" id="KW-1185">Reference proteome</keyword>
<gene>
    <name evidence="2" type="ORF">HO133_005820</name>
</gene>
<evidence type="ECO:0000313" key="3">
    <source>
        <dbReference type="Proteomes" id="UP000593566"/>
    </source>
</evidence>
<accession>A0A8H6C8B5</accession>
<proteinExistence type="predicted"/>
<dbReference type="AlphaFoldDB" id="A0A8H6C8B5"/>
<dbReference type="EMBL" id="JACCJB010000022">
    <property type="protein sequence ID" value="KAF6218471.1"/>
    <property type="molecule type" value="Genomic_DNA"/>
</dbReference>
<dbReference type="InterPro" id="IPR058525">
    <property type="entry name" value="DUF8212"/>
</dbReference>
<evidence type="ECO:0000313" key="2">
    <source>
        <dbReference type="EMBL" id="KAF6218471.1"/>
    </source>
</evidence>
<sequence>MYQWYERADVCYIYLVDLFRHYLDDTSRLEDFDRSSPQATSIPLNPLAQPKSAGVAAKTSWAFQRDTARVEDIAYCLMGIFDVNMPLLYGEGDRAFLRLQHEILRASEDKSLFAWGSTRVTAARNPTWTYTTQGAAIDEFLGMSEDESLFAYRNATLASRHTGILAPSPGAFREGGDLITVKHPTLANSQSLYHDLVHPDASTEPPTLSQMAALAAKNAHPSITEEYGAYDQRKLDGVVSHRLAPWR</sequence>
<dbReference type="RefSeq" id="XP_037147906.1">
    <property type="nucleotide sequence ID" value="XM_037296725.1"/>
</dbReference>
<dbReference type="Proteomes" id="UP000593566">
    <property type="component" value="Unassembled WGS sequence"/>
</dbReference>
<protein>
    <recommendedName>
        <fullName evidence="1">DUF8212 domain-containing protein</fullName>
    </recommendedName>
</protein>
<evidence type="ECO:0000259" key="1">
    <source>
        <dbReference type="Pfam" id="PF26640"/>
    </source>
</evidence>
<dbReference type="PANTHER" id="PTHR10622">
    <property type="entry name" value="HET DOMAIN-CONTAINING PROTEIN"/>
    <property type="match status" value="1"/>
</dbReference>
<organism evidence="2 3">
    <name type="scientific">Letharia lupina</name>
    <dbReference type="NCBI Taxonomy" id="560253"/>
    <lineage>
        <taxon>Eukaryota</taxon>
        <taxon>Fungi</taxon>
        <taxon>Dikarya</taxon>
        <taxon>Ascomycota</taxon>
        <taxon>Pezizomycotina</taxon>
        <taxon>Lecanoromycetes</taxon>
        <taxon>OSLEUM clade</taxon>
        <taxon>Lecanoromycetidae</taxon>
        <taxon>Lecanorales</taxon>
        <taxon>Lecanorineae</taxon>
        <taxon>Parmeliaceae</taxon>
        <taxon>Letharia</taxon>
    </lineage>
</organism>
<dbReference type="Pfam" id="PF26640">
    <property type="entry name" value="DUF8212"/>
    <property type="match status" value="1"/>
</dbReference>